<dbReference type="RefSeq" id="WP_238199085.1">
    <property type="nucleotide sequence ID" value="NZ_BPQZ01000031.1"/>
</dbReference>
<evidence type="ECO:0000256" key="1">
    <source>
        <dbReference type="SAM" id="MobiDB-lite"/>
    </source>
</evidence>
<dbReference type="Proteomes" id="UP001157440">
    <property type="component" value="Unassembled WGS sequence"/>
</dbReference>
<sequence>MANSHPSHSSSSQEVETRREDEVRSSGQFNADQAADAAPGPRRAGEDLRQRQEKLLDEAIEETFPASDPISPKRITR</sequence>
<evidence type="ECO:0000313" key="3">
    <source>
        <dbReference type="Proteomes" id="UP001157440"/>
    </source>
</evidence>
<feature type="region of interest" description="Disordered" evidence="1">
    <location>
        <begin position="1"/>
        <end position="77"/>
    </location>
</feature>
<evidence type="ECO:0000313" key="2">
    <source>
        <dbReference type="EMBL" id="GLS68986.1"/>
    </source>
</evidence>
<feature type="compositionally biased region" description="Low complexity" evidence="1">
    <location>
        <begin position="1"/>
        <end position="12"/>
    </location>
</feature>
<feature type="compositionally biased region" description="Low complexity" evidence="1">
    <location>
        <begin position="31"/>
        <end position="42"/>
    </location>
</feature>
<organism evidence="2 3">
    <name type="scientific">Methylobacterium tardum</name>
    <dbReference type="NCBI Taxonomy" id="374432"/>
    <lineage>
        <taxon>Bacteria</taxon>
        <taxon>Pseudomonadati</taxon>
        <taxon>Pseudomonadota</taxon>
        <taxon>Alphaproteobacteria</taxon>
        <taxon>Hyphomicrobiales</taxon>
        <taxon>Methylobacteriaceae</taxon>
        <taxon>Methylobacterium</taxon>
    </lineage>
</organism>
<name>A0AA37TGM3_9HYPH</name>
<dbReference type="AlphaFoldDB" id="A0AA37TGM3"/>
<feature type="compositionally biased region" description="Basic and acidic residues" evidence="1">
    <location>
        <begin position="15"/>
        <end position="24"/>
    </location>
</feature>
<feature type="compositionally biased region" description="Basic and acidic residues" evidence="1">
    <location>
        <begin position="43"/>
        <end position="57"/>
    </location>
</feature>
<accession>A0AA37TGM3</accession>
<dbReference type="EMBL" id="BSPL01000009">
    <property type="protein sequence ID" value="GLS68986.1"/>
    <property type="molecule type" value="Genomic_DNA"/>
</dbReference>
<reference evidence="3" key="1">
    <citation type="journal article" date="2019" name="Int. J. Syst. Evol. Microbiol.">
        <title>The Global Catalogue of Microorganisms (GCM) 10K type strain sequencing project: providing services to taxonomists for standard genome sequencing and annotation.</title>
        <authorList>
            <consortium name="The Broad Institute Genomics Platform"/>
            <consortium name="The Broad Institute Genome Sequencing Center for Infectious Disease"/>
            <person name="Wu L."/>
            <person name="Ma J."/>
        </authorList>
    </citation>
    <scope>NUCLEOTIDE SEQUENCE [LARGE SCALE GENOMIC DNA]</scope>
    <source>
        <strain evidence="3">NBRC 103632</strain>
    </source>
</reference>
<gene>
    <name evidence="2" type="ORF">GCM10007890_09980</name>
</gene>
<keyword evidence="3" id="KW-1185">Reference proteome</keyword>
<proteinExistence type="predicted"/>
<comment type="caution">
    <text evidence="2">The sequence shown here is derived from an EMBL/GenBank/DDBJ whole genome shotgun (WGS) entry which is preliminary data.</text>
</comment>
<protein>
    <submittedName>
        <fullName evidence="2">Uncharacterized protein</fullName>
    </submittedName>
</protein>